<comment type="caution">
    <text evidence="3">The sequence shown here is derived from an EMBL/GenBank/DDBJ whole genome shotgun (WGS) entry which is preliminary data.</text>
</comment>
<evidence type="ECO:0000313" key="4">
    <source>
        <dbReference type="Proteomes" id="UP001278500"/>
    </source>
</evidence>
<dbReference type="Proteomes" id="UP001278500">
    <property type="component" value="Unassembled WGS sequence"/>
</dbReference>
<gene>
    <name evidence="3" type="ORF">B0H65DRAFT_463240</name>
</gene>
<accession>A0AAE0MUN1</accession>
<name>A0AAE0MUN1_9PEZI</name>
<dbReference type="InterPro" id="IPR029063">
    <property type="entry name" value="SAM-dependent_MTases_sf"/>
</dbReference>
<comment type="similarity">
    <text evidence="1">Belongs to the methyltransferase superfamily. LaeA methyltransferase family.</text>
</comment>
<dbReference type="RefSeq" id="XP_062683465.1">
    <property type="nucleotide sequence ID" value="XM_062826692.1"/>
</dbReference>
<organism evidence="3 4">
    <name type="scientific">Neurospora tetraspora</name>
    <dbReference type="NCBI Taxonomy" id="94610"/>
    <lineage>
        <taxon>Eukaryota</taxon>
        <taxon>Fungi</taxon>
        <taxon>Dikarya</taxon>
        <taxon>Ascomycota</taxon>
        <taxon>Pezizomycotina</taxon>
        <taxon>Sordariomycetes</taxon>
        <taxon>Sordariomycetidae</taxon>
        <taxon>Sordariales</taxon>
        <taxon>Sordariaceae</taxon>
        <taxon>Neurospora</taxon>
    </lineage>
</organism>
<protein>
    <submittedName>
        <fullName evidence="3">S-adenosyl-L-methionine-dependent methyltransferase</fullName>
    </submittedName>
</protein>
<evidence type="ECO:0000313" key="3">
    <source>
        <dbReference type="EMBL" id="KAK3348383.1"/>
    </source>
</evidence>
<dbReference type="GO" id="GO:0008168">
    <property type="term" value="F:methyltransferase activity"/>
    <property type="evidence" value="ECO:0007669"/>
    <property type="project" value="UniProtKB-KW"/>
</dbReference>
<evidence type="ECO:0000256" key="2">
    <source>
        <dbReference type="SAM" id="MobiDB-lite"/>
    </source>
</evidence>
<dbReference type="SUPFAM" id="SSF53335">
    <property type="entry name" value="S-adenosyl-L-methionine-dependent methyltransferases"/>
    <property type="match status" value="1"/>
</dbReference>
<reference evidence="3" key="2">
    <citation type="submission" date="2023-06" db="EMBL/GenBank/DDBJ databases">
        <authorList>
            <consortium name="Lawrence Berkeley National Laboratory"/>
            <person name="Haridas S."/>
            <person name="Hensen N."/>
            <person name="Bonometti L."/>
            <person name="Westerberg I."/>
            <person name="Brannstrom I.O."/>
            <person name="Guillou S."/>
            <person name="Cros-Aarteil S."/>
            <person name="Calhoun S."/>
            <person name="Kuo A."/>
            <person name="Mondo S."/>
            <person name="Pangilinan J."/>
            <person name="Riley R."/>
            <person name="Labutti K."/>
            <person name="Andreopoulos B."/>
            <person name="Lipzen A."/>
            <person name="Chen C."/>
            <person name="Yanf M."/>
            <person name="Daum C."/>
            <person name="Ng V."/>
            <person name="Clum A."/>
            <person name="Steindorff A."/>
            <person name="Ohm R."/>
            <person name="Martin F."/>
            <person name="Silar P."/>
            <person name="Natvig D."/>
            <person name="Lalanne C."/>
            <person name="Gautier V."/>
            <person name="Ament-Velasquez S.L."/>
            <person name="Kruys A."/>
            <person name="Hutchinson M.I."/>
            <person name="Powell A.J."/>
            <person name="Barry K."/>
            <person name="Miller A.N."/>
            <person name="Grigoriev I.V."/>
            <person name="Debuchy R."/>
            <person name="Gladieux P."/>
            <person name="Thoren M.H."/>
            <person name="Johannesson H."/>
        </authorList>
    </citation>
    <scope>NUCLEOTIDE SEQUENCE</scope>
    <source>
        <strain evidence="3">CBS 560.94</strain>
    </source>
</reference>
<evidence type="ECO:0000256" key="1">
    <source>
        <dbReference type="ARBA" id="ARBA00038158"/>
    </source>
</evidence>
<proteinExistence type="inferred from homology"/>
<keyword evidence="3" id="KW-0808">Transferase</keyword>
<reference evidence="3" key="1">
    <citation type="journal article" date="2023" name="Mol. Phylogenet. Evol.">
        <title>Genome-scale phylogeny and comparative genomics of the fungal order Sordariales.</title>
        <authorList>
            <person name="Hensen N."/>
            <person name="Bonometti L."/>
            <person name="Westerberg I."/>
            <person name="Brannstrom I.O."/>
            <person name="Guillou S."/>
            <person name="Cros-Aarteil S."/>
            <person name="Calhoun S."/>
            <person name="Haridas S."/>
            <person name="Kuo A."/>
            <person name="Mondo S."/>
            <person name="Pangilinan J."/>
            <person name="Riley R."/>
            <person name="LaButti K."/>
            <person name="Andreopoulos B."/>
            <person name="Lipzen A."/>
            <person name="Chen C."/>
            <person name="Yan M."/>
            <person name="Daum C."/>
            <person name="Ng V."/>
            <person name="Clum A."/>
            <person name="Steindorff A."/>
            <person name="Ohm R.A."/>
            <person name="Martin F."/>
            <person name="Silar P."/>
            <person name="Natvig D.O."/>
            <person name="Lalanne C."/>
            <person name="Gautier V."/>
            <person name="Ament-Velasquez S.L."/>
            <person name="Kruys A."/>
            <person name="Hutchinson M.I."/>
            <person name="Powell A.J."/>
            <person name="Barry K."/>
            <person name="Miller A.N."/>
            <person name="Grigoriev I.V."/>
            <person name="Debuchy R."/>
            <person name="Gladieux P."/>
            <person name="Hiltunen Thoren M."/>
            <person name="Johannesson H."/>
        </authorList>
    </citation>
    <scope>NUCLEOTIDE SEQUENCE</scope>
    <source>
        <strain evidence="3">CBS 560.94</strain>
    </source>
</reference>
<dbReference type="PANTHER" id="PTHR43591:SF10">
    <property type="entry name" value="ABC TRANSMEMBRANE TYPE-1 DOMAIN-CONTAINING PROTEIN-RELATED"/>
    <property type="match status" value="1"/>
</dbReference>
<keyword evidence="3" id="KW-0489">Methyltransferase</keyword>
<dbReference type="Gene3D" id="3.40.50.150">
    <property type="entry name" value="Vaccinia Virus protein VP39"/>
    <property type="match status" value="1"/>
</dbReference>
<sequence>MISPTNKAQSPEPEAKLPKGKEKSPTPGPAGEPSEPVGLLSGSHWAEQEQPVDDDTDSTLGSDVESSTASISSSILRYRTIKGRTYHSDAVTDQEYWGPNDDKANEMLDIFHHFMTLFLDGKLYTAPIKDDIQNALDVCTGTGLWAIDFADEHPNCNVYGTDISPIQPSWVPPNLRFVIDDVTKPWTYQENFFDYVHIRWLTAVVKDWPALYKEAYRCMKPGGWLEHIDAEVNVVCLDGTMPPDSAINQWGQIWTEIGKKTGLVVNMVDSGCMDDGIREAGFANIEVEDLLAPVSPWPVDKKQKEIGLFNYAFLTQDIEGFLTYFCPTVLGWTEKETLIYAAILRKEYKECKVHANFKWRIVRAQKPLLDA</sequence>
<dbReference type="CDD" id="cd02440">
    <property type="entry name" value="AdoMet_MTases"/>
    <property type="match status" value="1"/>
</dbReference>
<dbReference type="GeneID" id="87863846"/>
<keyword evidence="4" id="KW-1185">Reference proteome</keyword>
<dbReference type="PANTHER" id="PTHR43591">
    <property type="entry name" value="METHYLTRANSFERASE"/>
    <property type="match status" value="1"/>
</dbReference>
<dbReference type="GO" id="GO:0032259">
    <property type="term" value="P:methylation"/>
    <property type="evidence" value="ECO:0007669"/>
    <property type="project" value="UniProtKB-KW"/>
</dbReference>
<feature type="region of interest" description="Disordered" evidence="2">
    <location>
        <begin position="1"/>
        <end position="66"/>
    </location>
</feature>
<dbReference type="AlphaFoldDB" id="A0AAE0MUN1"/>
<dbReference type="EMBL" id="JAUEPP010000003">
    <property type="protein sequence ID" value="KAK3348383.1"/>
    <property type="molecule type" value="Genomic_DNA"/>
</dbReference>
<feature type="compositionally biased region" description="Basic and acidic residues" evidence="2">
    <location>
        <begin position="13"/>
        <end position="24"/>
    </location>
</feature>
<dbReference type="Pfam" id="PF13489">
    <property type="entry name" value="Methyltransf_23"/>
    <property type="match status" value="1"/>
</dbReference>